<sequence>MASASPRHERAQTEMAGGQRKSLPRCSGRLRGVLLSIAAAASFALAAMLVKDVLWGRAIVQTGIIGSFFLARCESPWGPAHLRGWLALRGILGCCAIVGYFVGIIALPLADSISIYSVKPIFAALLGACVLGEALGFIHVFATGLSLLGCILVAKDEAAGHHSSKHEDLYLDPAVAVIVLLFAALFAAGTSISTRKVMAGTTVRAEVPVWYFCFMDLLLLSVRSFASEGAVPQAVKVLGQQWFTLGLRHIPSALSTLLVQTETIDAFLLQVIFFGRVGLLSILGASLIAAGTATLATAELRGGSSVLDARVCERTYSGCTGMVLPRIPAKMARQTVAIGGEVHAATVVTAVTATAVMHEEAPAAAAKMRKRTLPPLTARQMSKHHPGLRLSGARLRNRSLSSGINKALATLKKL</sequence>
<accession>A0A1Q9F5K1</accession>
<evidence type="ECO:0000313" key="6">
    <source>
        <dbReference type="EMBL" id="OLQ14932.1"/>
    </source>
</evidence>
<evidence type="ECO:0000256" key="4">
    <source>
        <dbReference type="ARBA" id="ARBA00023136"/>
    </source>
</evidence>
<keyword evidence="7" id="KW-1185">Reference proteome</keyword>
<dbReference type="Proteomes" id="UP000186817">
    <property type="component" value="Unassembled WGS sequence"/>
</dbReference>
<dbReference type="PANTHER" id="PTHR22911">
    <property type="entry name" value="ACYL-MALONYL CONDENSING ENZYME-RELATED"/>
    <property type="match status" value="1"/>
</dbReference>
<evidence type="ECO:0000313" key="7">
    <source>
        <dbReference type="Proteomes" id="UP000186817"/>
    </source>
</evidence>
<dbReference type="SUPFAM" id="SSF103481">
    <property type="entry name" value="Multidrug resistance efflux transporter EmrE"/>
    <property type="match status" value="1"/>
</dbReference>
<evidence type="ECO:0000256" key="5">
    <source>
        <dbReference type="SAM" id="MobiDB-lite"/>
    </source>
</evidence>
<evidence type="ECO:0000256" key="1">
    <source>
        <dbReference type="ARBA" id="ARBA00004141"/>
    </source>
</evidence>
<feature type="region of interest" description="Disordered" evidence="5">
    <location>
        <begin position="1"/>
        <end position="23"/>
    </location>
</feature>
<name>A0A1Q9F5K1_SYMMI</name>
<dbReference type="GO" id="GO:0016020">
    <property type="term" value="C:membrane"/>
    <property type="evidence" value="ECO:0007669"/>
    <property type="project" value="UniProtKB-SubCell"/>
</dbReference>
<gene>
    <name evidence="6" type="primary">YPL264C</name>
    <name evidence="6" type="ORF">AK812_SmicGene922</name>
</gene>
<dbReference type="InterPro" id="IPR037185">
    <property type="entry name" value="EmrE-like"/>
</dbReference>
<proteinExistence type="predicted"/>
<comment type="subcellular location">
    <subcellularLocation>
        <location evidence="1">Membrane</location>
        <topology evidence="1">Multi-pass membrane protein</topology>
    </subcellularLocation>
</comment>
<comment type="caution">
    <text evidence="6">The sequence shown here is derived from an EMBL/GenBank/DDBJ whole genome shotgun (WGS) entry which is preliminary data.</text>
</comment>
<evidence type="ECO:0000256" key="2">
    <source>
        <dbReference type="ARBA" id="ARBA00022692"/>
    </source>
</evidence>
<dbReference type="PANTHER" id="PTHR22911:SF6">
    <property type="entry name" value="SOLUTE CARRIER FAMILY 35 MEMBER G1"/>
    <property type="match status" value="1"/>
</dbReference>
<keyword evidence="3" id="KW-1133">Transmembrane helix</keyword>
<evidence type="ECO:0000256" key="3">
    <source>
        <dbReference type="ARBA" id="ARBA00022989"/>
    </source>
</evidence>
<protein>
    <submittedName>
        <fullName evidence="6">Putative transport protein</fullName>
    </submittedName>
</protein>
<organism evidence="6 7">
    <name type="scientific">Symbiodinium microadriaticum</name>
    <name type="common">Dinoflagellate</name>
    <name type="synonym">Zooxanthella microadriatica</name>
    <dbReference type="NCBI Taxonomy" id="2951"/>
    <lineage>
        <taxon>Eukaryota</taxon>
        <taxon>Sar</taxon>
        <taxon>Alveolata</taxon>
        <taxon>Dinophyceae</taxon>
        <taxon>Suessiales</taxon>
        <taxon>Symbiodiniaceae</taxon>
        <taxon>Symbiodinium</taxon>
    </lineage>
</organism>
<reference evidence="6 7" key="1">
    <citation type="submission" date="2016-02" db="EMBL/GenBank/DDBJ databases">
        <title>Genome analysis of coral dinoflagellate symbionts highlights evolutionary adaptations to a symbiotic lifestyle.</title>
        <authorList>
            <person name="Aranda M."/>
            <person name="Li Y."/>
            <person name="Liew Y.J."/>
            <person name="Baumgarten S."/>
            <person name="Simakov O."/>
            <person name="Wilson M."/>
            <person name="Piel J."/>
            <person name="Ashoor H."/>
            <person name="Bougouffa S."/>
            <person name="Bajic V.B."/>
            <person name="Ryu T."/>
            <person name="Ravasi T."/>
            <person name="Bayer T."/>
            <person name="Micklem G."/>
            <person name="Kim H."/>
            <person name="Bhak J."/>
            <person name="Lajeunesse T.C."/>
            <person name="Voolstra C.R."/>
        </authorList>
    </citation>
    <scope>NUCLEOTIDE SEQUENCE [LARGE SCALE GENOMIC DNA]</scope>
    <source>
        <strain evidence="6 7">CCMP2467</strain>
    </source>
</reference>
<dbReference type="EMBL" id="LSRX01000009">
    <property type="protein sequence ID" value="OLQ14932.1"/>
    <property type="molecule type" value="Genomic_DNA"/>
</dbReference>
<dbReference type="OrthoDB" id="306876at2759"/>
<feature type="compositionally biased region" description="Basic and acidic residues" evidence="5">
    <location>
        <begin position="1"/>
        <end position="12"/>
    </location>
</feature>
<keyword evidence="4" id="KW-0472">Membrane</keyword>
<keyword evidence="2" id="KW-0812">Transmembrane</keyword>
<dbReference type="AlphaFoldDB" id="A0A1Q9F5K1"/>